<evidence type="ECO:0000313" key="2">
    <source>
        <dbReference type="EMBL" id="KIK30398.1"/>
    </source>
</evidence>
<reference evidence="2 3" key="1">
    <citation type="submission" date="2014-04" db="EMBL/GenBank/DDBJ databases">
        <authorList>
            <consortium name="DOE Joint Genome Institute"/>
            <person name="Kuo A."/>
            <person name="Kohler A."/>
            <person name="Costa M.D."/>
            <person name="Nagy L.G."/>
            <person name="Floudas D."/>
            <person name="Copeland A."/>
            <person name="Barry K.W."/>
            <person name="Cichocki N."/>
            <person name="Veneault-Fourrey C."/>
            <person name="LaButti K."/>
            <person name="Lindquist E.A."/>
            <person name="Lipzen A."/>
            <person name="Lundell T."/>
            <person name="Morin E."/>
            <person name="Murat C."/>
            <person name="Sun H."/>
            <person name="Tunlid A."/>
            <person name="Henrissat B."/>
            <person name="Grigoriev I.V."/>
            <person name="Hibbett D.S."/>
            <person name="Martin F."/>
            <person name="Nordberg H.P."/>
            <person name="Cantor M.N."/>
            <person name="Hua S.X."/>
        </authorList>
    </citation>
    <scope>NUCLEOTIDE SEQUENCE [LARGE SCALE GENOMIC DNA]</scope>
    <source>
        <strain evidence="2 3">441</strain>
    </source>
</reference>
<evidence type="ECO:0000256" key="1">
    <source>
        <dbReference type="SAM" id="MobiDB-lite"/>
    </source>
</evidence>
<evidence type="ECO:0000313" key="3">
    <source>
        <dbReference type="Proteomes" id="UP000054018"/>
    </source>
</evidence>
<feature type="compositionally biased region" description="Polar residues" evidence="1">
    <location>
        <begin position="16"/>
        <end position="37"/>
    </location>
</feature>
<dbReference type="Proteomes" id="UP000054018">
    <property type="component" value="Unassembled WGS sequence"/>
</dbReference>
<keyword evidence="3" id="KW-1185">Reference proteome</keyword>
<feature type="region of interest" description="Disordered" evidence="1">
    <location>
        <begin position="1"/>
        <end position="50"/>
    </location>
</feature>
<reference evidence="3" key="2">
    <citation type="submission" date="2015-01" db="EMBL/GenBank/DDBJ databases">
        <title>Evolutionary Origins and Diversification of the Mycorrhizal Mutualists.</title>
        <authorList>
            <consortium name="DOE Joint Genome Institute"/>
            <consortium name="Mycorrhizal Genomics Consortium"/>
            <person name="Kohler A."/>
            <person name="Kuo A."/>
            <person name="Nagy L.G."/>
            <person name="Floudas D."/>
            <person name="Copeland A."/>
            <person name="Barry K.W."/>
            <person name="Cichocki N."/>
            <person name="Veneault-Fourrey C."/>
            <person name="LaButti K."/>
            <person name="Lindquist E.A."/>
            <person name="Lipzen A."/>
            <person name="Lundell T."/>
            <person name="Morin E."/>
            <person name="Murat C."/>
            <person name="Riley R."/>
            <person name="Ohm R."/>
            <person name="Sun H."/>
            <person name="Tunlid A."/>
            <person name="Henrissat B."/>
            <person name="Grigoriev I.V."/>
            <person name="Hibbett D.S."/>
            <person name="Martin F."/>
        </authorList>
    </citation>
    <scope>NUCLEOTIDE SEQUENCE [LARGE SCALE GENOMIC DNA]</scope>
    <source>
        <strain evidence="3">441</strain>
    </source>
</reference>
<name>A0A0D0AE57_9AGAM</name>
<organism evidence="2 3">
    <name type="scientific">Pisolithus microcarpus 441</name>
    <dbReference type="NCBI Taxonomy" id="765257"/>
    <lineage>
        <taxon>Eukaryota</taxon>
        <taxon>Fungi</taxon>
        <taxon>Dikarya</taxon>
        <taxon>Basidiomycota</taxon>
        <taxon>Agaricomycotina</taxon>
        <taxon>Agaricomycetes</taxon>
        <taxon>Agaricomycetidae</taxon>
        <taxon>Boletales</taxon>
        <taxon>Sclerodermatineae</taxon>
        <taxon>Pisolithaceae</taxon>
        <taxon>Pisolithus</taxon>
    </lineage>
</organism>
<dbReference type="EMBL" id="KN833687">
    <property type="protein sequence ID" value="KIK30398.1"/>
    <property type="molecule type" value="Genomic_DNA"/>
</dbReference>
<gene>
    <name evidence="2" type="ORF">PISMIDRAFT_671593</name>
</gene>
<dbReference type="AlphaFoldDB" id="A0A0D0AE57"/>
<protein>
    <submittedName>
        <fullName evidence="2">Unplaced genomic scaffold scaffold_3, whole genome shotgun sequence</fullName>
    </submittedName>
</protein>
<dbReference type="HOGENOM" id="CLU_3129890_0_0_1"/>
<accession>A0A0D0AE57</accession>
<proteinExistence type="predicted"/>
<sequence length="50" mass="5301">MASQRQDTQRRFYAQPASNAPSTASLIPPSARSSNQGAVHAAFAKTPQSL</sequence>
<feature type="non-terminal residue" evidence="2">
    <location>
        <position position="50"/>
    </location>
</feature>